<keyword evidence="2" id="KW-0489">Methyltransferase</keyword>
<dbReference type="Gene3D" id="3.40.50.150">
    <property type="entry name" value="Vaccinia Virus protein VP39"/>
    <property type="match status" value="1"/>
</dbReference>
<evidence type="ECO:0000313" key="3">
    <source>
        <dbReference type="Proteomes" id="UP001546774"/>
    </source>
</evidence>
<reference evidence="2" key="1">
    <citation type="submission" date="2024-03" db="EMBL/GenBank/DDBJ databases">
        <title>Human intestinal bacterial collection.</title>
        <authorList>
            <person name="Pauvert C."/>
            <person name="Hitch T.C.A."/>
            <person name="Clavel T."/>
        </authorList>
    </citation>
    <scope>NUCLEOTIDE SEQUENCE [LARGE SCALE GENOMIC DNA]</scope>
    <source>
        <strain evidence="2">CLA-AA-H89B</strain>
    </source>
</reference>
<proteinExistence type="predicted"/>
<dbReference type="GO" id="GO:0008168">
    <property type="term" value="F:methyltransferase activity"/>
    <property type="evidence" value="ECO:0007669"/>
    <property type="project" value="UniProtKB-KW"/>
</dbReference>
<dbReference type="PANTHER" id="PTHR34203:SF15">
    <property type="entry name" value="SLL1173 PROTEIN"/>
    <property type="match status" value="1"/>
</dbReference>
<keyword evidence="3" id="KW-1185">Reference proteome</keyword>
<keyword evidence="2" id="KW-0808">Transferase</keyword>
<organism evidence="2 3">
    <name type="scientific">Lachnospira intestinalis</name>
    <dbReference type="NCBI Taxonomy" id="3133158"/>
    <lineage>
        <taxon>Bacteria</taxon>
        <taxon>Bacillati</taxon>
        <taxon>Bacillota</taxon>
        <taxon>Clostridia</taxon>
        <taxon>Lachnospirales</taxon>
        <taxon>Lachnospiraceae</taxon>
        <taxon>Lachnospira</taxon>
    </lineage>
</organism>
<protein>
    <submittedName>
        <fullName evidence="2">FkbM family methyltransferase</fullName>
    </submittedName>
</protein>
<dbReference type="Pfam" id="PF05050">
    <property type="entry name" value="Methyltransf_21"/>
    <property type="match status" value="1"/>
</dbReference>
<evidence type="ECO:0000259" key="1">
    <source>
        <dbReference type="Pfam" id="PF05050"/>
    </source>
</evidence>
<dbReference type="InterPro" id="IPR052514">
    <property type="entry name" value="SAM-dependent_MTase"/>
</dbReference>
<dbReference type="SUPFAM" id="SSF53335">
    <property type="entry name" value="S-adenosyl-L-methionine-dependent methyltransferases"/>
    <property type="match status" value="1"/>
</dbReference>
<sequence length="355" mass="40348">MTHFFDTTRNIYQALNDEISKELFTARLNYSATGDVGYVRDLPACYKNLNADIQAFAKKLYNSGTAHLVIFGAGANGRDLAGTFENLPWFCFIDNYSQNTRDERTNLPIYSLETYQNQFGLNGTKYVIAVYKKSAVQSIYKQLLDSGVSEENILTISDWRNNSSQYFDVFTPNEHESFVDCGCYDGSTAFRFAGWCAEGGMTYDKIWSFEPDPASFKKCDNTLSNLKNCELLPYGISNKHGHVSFMANGYENAKIVNAGSNTDNLQTIEVIRLDEFLKGERVTLIKMDIEGAEYDALKGAEYIIKTQKPRLAISIYHDKNHIVDIPALLLSFRSDYKFYIRHYSLLSNETVLYAE</sequence>
<name>A0ABV1H3Z9_9FIRM</name>
<evidence type="ECO:0000313" key="2">
    <source>
        <dbReference type="EMBL" id="MEQ2554406.1"/>
    </source>
</evidence>
<feature type="domain" description="Methyltransferase FkbM" evidence="1">
    <location>
        <begin position="180"/>
        <end position="329"/>
    </location>
</feature>
<dbReference type="PANTHER" id="PTHR34203">
    <property type="entry name" value="METHYLTRANSFERASE, FKBM FAMILY PROTEIN"/>
    <property type="match status" value="1"/>
</dbReference>
<gene>
    <name evidence="2" type="ORF">WMO37_05155</name>
</gene>
<dbReference type="NCBIfam" id="TIGR01444">
    <property type="entry name" value="fkbM_fam"/>
    <property type="match status" value="1"/>
</dbReference>
<dbReference type="InterPro" id="IPR006342">
    <property type="entry name" value="FkbM_mtfrase"/>
</dbReference>
<dbReference type="GO" id="GO:0032259">
    <property type="term" value="P:methylation"/>
    <property type="evidence" value="ECO:0007669"/>
    <property type="project" value="UniProtKB-KW"/>
</dbReference>
<dbReference type="InterPro" id="IPR029063">
    <property type="entry name" value="SAM-dependent_MTases_sf"/>
</dbReference>
<accession>A0ABV1H3Z9</accession>
<dbReference type="Proteomes" id="UP001546774">
    <property type="component" value="Unassembled WGS sequence"/>
</dbReference>
<dbReference type="EMBL" id="JBBMFS010000003">
    <property type="protein sequence ID" value="MEQ2554406.1"/>
    <property type="molecule type" value="Genomic_DNA"/>
</dbReference>
<comment type="caution">
    <text evidence="2">The sequence shown here is derived from an EMBL/GenBank/DDBJ whole genome shotgun (WGS) entry which is preliminary data.</text>
</comment>